<keyword evidence="3" id="KW-1185">Reference proteome</keyword>
<reference evidence="2 3" key="1">
    <citation type="submission" date="2023-04" db="EMBL/GenBank/DDBJ databases">
        <title>Complete genome sequence of Alisedimentitalea scapharcae.</title>
        <authorList>
            <person name="Rong J.-C."/>
            <person name="Yi M.-L."/>
            <person name="Zhao Q."/>
        </authorList>
    </citation>
    <scope>NUCLEOTIDE SEQUENCE [LARGE SCALE GENOMIC DNA]</scope>
    <source>
        <strain evidence="2 3">KCTC 42119</strain>
    </source>
</reference>
<dbReference type="Proteomes" id="UP001623232">
    <property type="component" value="Chromosome"/>
</dbReference>
<evidence type="ECO:0000313" key="2">
    <source>
        <dbReference type="EMBL" id="WZK90968.1"/>
    </source>
</evidence>
<evidence type="ECO:0000259" key="1">
    <source>
        <dbReference type="Pfam" id="PF11412"/>
    </source>
</evidence>
<dbReference type="InterPro" id="IPR028250">
    <property type="entry name" value="DsbDN"/>
</dbReference>
<feature type="domain" description="Thiol:disulfide interchange protein DsbD N-terminal" evidence="1">
    <location>
        <begin position="28"/>
        <end position="133"/>
    </location>
</feature>
<dbReference type="Pfam" id="PF11412">
    <property type="entry name" value="DsbD_N"/>
    <property type="match status" value="1"/>
</dbReference>
<protein>
    <submittedName>
        <fullName evidence="2">Protein-disulfide reductase DsbD family protein</fullName>
    </submittedName>
</protein>
<dbReference type="EMBL" id="CP123584">
    <property type="protein sequence ID" value="WZK90968.1"/>
    <property type="molecule type" value="Genomic_DNA"/>
</dbReference>
<name>A0ABZ2XXY1_9RHOB</name>
<proteinExistence type="predicted"/>
<gene>
    <name evidence="2" type="ORF">QEZ52_04945</name>
</gene>
<sequence>MAFCAPAAIAGPLDDLVKIEVLDGGATQSGTYRAALRLTLADGWKTYWRSPGDAGIPPSFSWRGSRNLGNIAITWPTPQVFSTSGMQTIGYVDQLTLPIEITPDTTGRPIRLKGRMELGICKDVCVPSELKFDHTLDLDADRNPSILAALAARPYSSAEAGVTAATCRLKPTRNGMQVEARISMPSTGGTEVAVIEPGSPDIWASHTASERHGNTLVATTELIHSSGEPYALDRSQIRITVLGRNHAVDIQGCTPG</sequence>
<evidence type="ECO:0000313" key="3">
    <source>
        <dbReference type="Proteomes" id="UP001623232"/>
    </source>
</evidence>
<organism evidence="2 3">
    <name type="scientific">Aliisedimentitalea scapharcae</name>
    <dbReference type="NCBI Taxonomy" id="1524259"/>
    <lineage>
        <taxon>Bacteria</taxon>
        <taxon>Pseudomonadati</taxon>
        <taxon>Pseudomonadota</taxon>
        <taxon>Alphaproteobacteria</taxon>
        <taxon>Rhodobacterales</taxon>
        <taxon>Roseobacteraceae</taxon>
        <taxon>Aliisedimentitalea</taxon>
    </lineage>
</organism>
<accession>A0ABZ2XXY1</accession>